<sequence length="83" mass="9225">MSSTSSVGHDLDTNCFHVAALNDHPQGSHGLRTTVTVLYSVPLGQEKKYLGPPCRQTLRAQKYASVRSFSLMGFKLGFWWNPV</sequence>
<organism evidence="1 2">
    <name type="scientific">Aspergillus bertholletiae</name>
    <dbReference type="NCBI Taxonomy" id="1226010"/>
    <lineage>
        <taxon>Eukaryota</taxon>
        <taxon>Fungi</taxon>
        <taxon>Dikarya</taxon>
        <taxon>Ascomycota</taxon>
        <taxon>Pezizomycotina</taxon>
        <taxon>Eurotiomycetes</taxon>
        <taxon>Eurotiomycetidae</taxon>
        <taxon>Eurotiales</taxon>
        <taxon>Aspergillaceae</taxon>
        <taxon>Aspergillus</taxon>
        <taxon>Aspergillus subgen. Circumdati</taxon>
    </lineage>
</organism>
<dbReference type="Proteomes" id="UP000326198">
    <property type="component" value="Unassembled WGS sequence"/>
</dbReference>
<proteinExistence type="predicted"/>
<evidence type="ECO:0000313" key="1">
    <source>
        <dbReference type="EMBL" id="KAE8378198.1"/>
    </source>
</evidence>
<dbReference type="AlphaFoldDB" id="A0A5N7B8Y7"/>
<keyword evidence="2" id="KW-1185">Reference proteome</keyword>
<evidence type="ECO:0000313" key="2">
    <source>
        <dbReference type="Proteomes" id="UP000326198"/>
    </source>
</evidence>
<reference evidence="1 2" key="1">
    <citation type="submission" date="2019-04" db="EMBL/GenBank/DDBJ databases">
        <title>Friends and foes A comparative genomics studyof 23 Aspergillus species from section Flavi.</title>
        <authorList>
            <consortium name="DOE Joint Genome Institute"/>
            <person name="Kjaerbolling I."/>
            <person name="Vesth T."/>
            <person name="Frisvad J.C."/>
            <person name="Nybo J.L."/>
            <person name="Theobald S."/>
            <person name="Kildgaard S."/>
            <person name="Isbrandt T."/>
            <person name="Kuo A."/>
            <person name="Sato A."/>
            <person name="Lyhne E.K."/>
            <person name="Kogle M.E."/>
            <person name="Wiebenga A."/>
            <person name="Kun R.S."/>
            <person name="Lubbers R.J."/>
            <person name="Makela M.R."/>
            <person name="Barry K."/>
            <person name="Chovatia M."/>
            <person name="Clum A."/>
            <person name="Daum C."/>
            <person name="Haridas S."/>
            <person name="He G."/>
            <person name="LaButti K."/>
            <person name="Lipzen A."/>
            <person name="Mondo S."/>
            <person name="Riley R."/>
            <person name="Salamov A."/>
            <person name="Simmons B.A."/>
            <person name="Magnuson J.K."/>
            <person name="Henrissat B."/>
            <person name="Mortensen U.H."/>
            <person name="Larsen T.O."/>
            <person name="Devries R.P."/>
            <person name="Grigoriev I.V."/>
            <person name="Machida M."/>
            <person name="Baker S.E."/>
            <person name="Andersen M.R."/>
        </authorList>
    </citation>
    <scope>NUCLEOTIDE SEQUENCE [LARGE SCALE GENOMIC DNA]</scope>
    <source>
        <strain evidence="1 2">IBT 29228</strain>
    </source>
</reference>
<gene>
    <name evidence="1" type="ORF">BDV26DRAFT_261943</name>
</gene>
<name>A0A5N7B8Y7_9EURO</name>
<dbReference type="EMBL" id="ML736211">
    <property type="protein sequence ID" value="KAE8378198.1"/>
    <property type="molecule type" value="Genomic_DNA"/>
</dbReference>
<accession>A0A5N7B8Y7</accession>
<protein>
    <submittedName>
        <fullName evidence="1">Uncharacterized protein</fullName>
    </submittedName>
</protein>